<sequence length="244" mass="26034">MLTKAEIQRLRSLQEKKHREAAGVFAVEGEKVVGELIAEGFELVEIYATAAWHGRGDVAVREVSEEEMGRISNYPTPSSVLAVGRIVRPVLAAGELNRGFTLALDGVQDAGNVGTLLRIADWYAFDRVVCSPDCADVFGQKVINASMGSFSRVMVFTAQLAEALAGVQVPVLGCDLDGRDVHSLTKLEAAVVVIGSEGRGLSEAVKARLTERVTIPRFGRAESLNAGVAAAIVCDNLRRLAGTK</sequence>
<organism evidence="6 7">
    <name type="scientific">Nibricoccus aquaticus</name>
    <dbReference type="NCBI Taxonomy" id="2576891"/>
    <lineage>
        <taxon>Bacteria</taxon>
        <taxon>Pseudomonadati</taxon>
        <taxon>Verrucomicrobiota</taxon>
        <taxon>Opitutia</taxon>
        <taxon>Opitutales</taxon>
        <taxon>Opitutaceae</taxon>
        <taxon>Nibricoccus</taxon>
    </lineage>
</organism>
<dbReference type="Gene3D" id="3.40.1280.10">
    <property type="match status" value="1"/>
</dbReference>
<dbReference type="CDD" id="cd18109">
    <property type="entry name" value="SpoU-like_RNA-MTase"/>
    <property type="match status" value="1"/>
</dbReference>
<dbReference type="PANTHER" id="PTHR43191:SF2">
    <property type="entry name" value="RRNA METHYLTRANSFERASE 3, MITOCHONDRIAL"/>
    <property type="match status" value="1"/>
</dbReference>
<evidence type="ECO:0000256" key="3">
    <source>
        <dbReference type="ARBA" id="ARBA00022679"/>
    </source>
</evidence>
<protein>
    <submittedName>
        <fullName evidence="6">RNA methyltransferase</fullName>
    </submittedName>
</protein>
<dbReference type="GO" id="GO:0003723">
    <property type="term" value="F:RNA binding"/>
    <property type="evidence" value="ECO:0007669"/>
    <property type="project" value="InterPro"/>
</dbReference>
<evidence type="ECO:0000313" key="6">
    <source>
        <dbReference type="EMBL" id="ATC63493.1"/>
    </source>
</evidence>
<dbReference type="OrthoDB" id="9785673at2"/>
<dbReference type="InterPro" id="IPR029064">
    <property type="entry name" value="Ribosomal_eL30-like_sf"/>
</dbReference>
<dbReference type="PANTHER" id="PTHR43191">
    <property type="entry name" value="RRNA METHYLTRANSFERASE 3"/>
    <property type="match status" value="1"/>
</dbReference>
<dbReference type="AlphaFoldDB" id="A0A290Q4Y6"/>
<dbReference type="GO" id="GO:0032259">
    <property type="term" value="P:methylation"/>
    <property type="evidence" value="ECO:0007669"/>
    <property type="project" value="UniProtKB-KW"/>
</dbReference>
<proteinExistence type="inferred from homology"/>
<dbReference type="Pfam" id="PF22435">
    <property type="entry name" value="MRM3-like_sub_bind"/>
    <property type="match status" value="1"/>
</dbReference>
<dbReference type="Gene3D" id="3.30.1330.30">
    <property type="match status" value="1"/>
</dbReference>
<name>A0A290Q4Y6_9BACT</name>
<dbReference type="GO" id="GO:0008173">
    <property type="term" value="F:RNA methyltransferase activity"/>
    <property type="evidence" value="ECO:0007669"/>
    <property type="project" value="InterPro"/>
</dbReference>
<dbReference type="EMBL" id="CP023344">
    <property type="protein sequence ID" value="ATC63493.1"/>
    <property type="molecule type" value="Genomic_DNA"/>
</dbReference>
<dbReference type="InterPro" id="IPR001537">
    <property type="entry name" value="SpoU_MeTrfase"/>
</dbReference>
<gene>
    <name evidence="6" type="ORF">CMV30_05720</name>
</gene>
<dbReference type="SUPFAM" id="SSF55315">
    <property type="entry name" value="L30e-like"/>
    <property type="match status" value="1"/>
</dbReference>
<evidence type="ECO:0000259" key="4">
    <source>
        <dbReference type="Pfam" id="PF00588"/>
    </source>
</evidence>
<dbReference type="InterPro" id="IPR029028">
    <property type="entry name" value="Alpha/beta_knot_MTases"/>
</dbReference>
<evidence type="ECO:0000313" key="7">
    <source>
        <dbReference type="Proteomes" id="UP000217265"/>
    </source>
</evidence>
<dbReference type="GO" id="GO:0006396">
    <property type="term" value="P:RNA processing"/>
    <property type="evidence" value="ECO:0007669"/>
    <property type="project" value="InterPro"/>
</dbReference>
<dbReference type="KEGG" id="vbh:CMV30_05720"/>
<dbReference type="InterPro" id="IPR053888">
    <property type="entry name" value="MRM3-like_sub_bind"/>
</dbReference>
<accession>A0A290Q4Y6</accession>
<dbReference type="InterPro" id="IPR051259">
    <property type="entry name" value="rRNA_Methyltransferase"/>
</dbReference>
<keyword evidence="7" id="KW-1185">Reference proteome</keyword>
<dbReference type="SUPFAM" id="SSF75217">
    <property type="entry name" value="alpha/beta knot"/>
    <property type="match status" value="1"/>
</dbReference>
<evidence type="ECO:0000256" key="2">
    <source>
        <dbReference type="ARBA" id="ARBA00022603"/>
    </source>
</evidence>
<dbReference type="RefSeq" id="WP_096055125.1">
    <property type="nucleotide sequence ID" value="NZ_CP023344.1"/>
</dbReference>
<dbReference type="InterPro" id="IPR029026">
    <property type="entry name" value="tRNA_m1G_MTases_N"/>
</dbReference>
<comment type="similarity">
    <text evidence="1">Belongs to the class IV-like SAM-binding methyltransferase superfamily. RNA methyltransferase TrmH family.</text>
</comment>
<dbReference type="Pfam" id="PF00588">
    <property type="entry name" value="SpoU_methylase"/>
    <property type="match status" value="1"/>
</dbReference>
<keyword evidence="3 6" id="KW-0808">Transferase</keyword>
<keyword evidence="2 6" id="KW-0489">Methyltransferase</keyword>
<feature type="domain" description="tRNA/rRNA methyltransferase SpoU type" evidence="4">
    <location>
        <begin position="100"/>
        <end position="234"/>
    </location>
</feature>
<dbReference type="Proteomes" id="UP000217265">
    <property type="component" value="Chromosome"/>
</dbReference>
<evidence type="ECO:0000256" key="1">
    <source>
        <dbReference type="ARBA" id="ARBA00007228"/>
    </source>
</evidence>
<reference evidence="6 7" key="1">
    <citation type="submission" date="2017-09" db="EMBL/GenBank/DDBJ databases">
        <title>Complete genome sequence of Verrucomicrobial strain HZ-65, isolated from freshwater.</title>
        <authorList>
            <person name="Choi A."/>
        </authorList>
    </citation>
    <scope>NUCLEOTIDE SEQUENCE [LARGE SCALE GENOMIC DNA]</scope>
    <source>
        <strain evidence="6 7">HZ-65</strain>
    </source>
</reference>
<feature type="domain" description="MRM3-like substrate binding" evidence="5">
    <location>
        <begin position="5"/>
        <end position="82"/>
    </location>
</feature>
<evidence type="ECO:0000259" key="5">
    <source>
        <dbReference type="Pfam" id="PF22435"/>
    </source>
</evidence>